<dbReference type="EC" id="3.1.3.16" evidence="1"/>
<reference evidence="1" key="1">
    <citation type="submission" date="2022-06" db="EMBL/GenBank/DDBJ databases">
        <title>Phylogenomic reconstructions and comparative analyses of Kickxellomycotina fungi.</title>
        <authorList>
            <person name="Reynolds N.K."/>
            <person name="Stajich J.E."/>
            <person name="Barry K."/>
            <person name="Grigoriev I.V."/>
            <person name="Crous P."/>
            <person name="Smith M.E."/>
        </authorList>
    </citation>
    <scope>NUCLEOTIDE SEQUENCE</scope>
    <source>
        <strain evidence="1">RSA 2271</strain>
    </source>
</reference>
<sequence>MPVASFKSPAIVLEDIQNVPGVKLSTTERVMRDVPSPITTKPRDDQVFINGNRSRPDCEFLKTFFFHEGRLAEDQALDIINCASALLRQEETLLNLPAPITSKYSLHYYDLMKLFEVGGDPATTRYLFLGDYVDRGYFSIECLLYLYALKITYKETIFLIRGNHECRHLTDYFTFKLECLHKYSEAVYEAAVNSFCNLPLGAIVNKQFLCIHGGLSPQMRTLDDLRNLNRFCEPPTQGLMCDL</sequence>
<gene>
    <name evidence="1" type="primary">CNA1_2</name>
    <name evidence="1" type="ORF">EV182_006061</name>
</gene>
<proteinExistence type="predicted"/>
<protein>
    <submittedName>
        <fullName evidence="1">3',5'-cyclic-nucleotide phosphodiesterase (PDEase) (3':5'-CNP)</fullName>
        <ecNumber evidence="1">3.1.3.16</ecNumber>
    </submittedName>
</protein>
<organism evidence="1 2">
    <name type="scientific">Spiromyces aspiralis</name>
    <dbReference type="NCBI Taxonomy" id="68401"/>
    <lineage>
        <taxon>Eukaryota</taxon>
        <taxon>Fungi</taxon>
        <taxon>Fungi incertae sedis</taxon>
        <taxon>Zoopagomycota</taxon>
        <taxon>Kickxellomycotina</taxon>
        <taxon>Kickxellomycetes</taxon>
        <taxon>Kickxellales</taxon>
        <taxon>Kickxellaceae</taxon>
        <taxon>Spiromyces</taxon>
    </lineage>
</organism>
<feature type="non-terminal residue" evidence="1">
    <location>
        <position position="243"/>
    </location>
</feature>
<dbReference type="EMBL" id="JAMZIH010002370">
    <property type="protein sequence ID" value="KAJ1677491.1"/>
    <property type="molecule type" value="Genomic_DNA"/>
</dbReference>
<evidence type="ECO:0000313" key="1">
    <source>
        <dbReference type="EMBL" id="KAJ1677491.1"/>
    </source>
</evidence>
<comment type="caution">
    <text evidence="1">The sequence shown here is derived from an EMBL/GenBank/DDBJ whole genome shotgun (WGS) entry which is preliminary data.</text>
</comment>
<name>A0ACC1HP97_9FUNG</name>
<keyword evidence="2" id="KW-1185">Reference proteome</keyword>
<evidence type="ECO:0000313" key="2">
    <source>
        <dbReference type="Proteomes" id="UP001145114"/>
    </source>
</evidence>
<keyword evidence="1" id="KW-0378">Hydrolase</keyword>
<accession>A0ACC1HP97</accession>
<dbReference type="Proteomes" id="UP001145114">
    <property type="component" value="Unassembled WGS sequence"/>
</dbReference>